<evidence type="ECO:0000256" key="1">
    <source>
        <dbReference type="SAM" id="MobiDB-lite"/>
    </source>
</evidence>
<comment type="caution">
    <text evidence="2">The sequence shown here is derived from an EMBL/GenBank/DDBJ whole genome shotgun (WGS) entry which is preliminary data.</text>
</comment>
<sequence>MTLVTLWFVSAAEPRTVLATEPHADRGFARKYLAQLNPAWPLTHIGDFDMTRSTSPGAHEFYIGAYSGLSVVQTIIPDLRRLSELPERYRVLVPAADVYATAVADHADTESFVSVVDDSSEDRLDATYGGFAHWSGGELKRSFCATRETVFEDIGLPAPFELSFWEGTTEAQGIQLPFVPREAAATAAQEWLGFPVSDDGPTIPIAAFAVDGRPEAKSSEYDGLTHGNSPQVRNGNVSLYSDEQGYDDYAARGPGEEPSGKDVAKNVVSSVVRATGSGVRKGIRGLQGISHKIGDEVRRRARGNN</sequence>
<feature type="region of interest" description="Disordered" evidence="1">
    <location>
        <begin position="216"/>
        <end position="239"/>
    </location>
</feature>
<evidence type="ECO:0000313" key="2">
    <source>
        <dbReference type="EMBL" id="RIX34003.1"/>
    </source>
</evidence>
<dbReference type="InterPro" id="IPR053847">
    <property type="entry name" value="DUF6928"/>
</dbReference>
<evidence type="ECO:0000313" key="3">
    <source>
        <dbReference type="Proteomes" id="UP000285278"/>
    </source>
</evidence>
<keyword evidence="3" id="KW-1185">Reference proteome</keyword>
<organism evidence="2 3">
    <name type="scientific">Corynebacterium falsenii</name>
    <dbReference type="NCBI Taxonomy" id="108486"/>
    <lineage>
        <taxon>Bacteria</taxon>
        <taxon>Bacillati</taxon>
        <taxon>Actinomycetota</taxon>
        <taxon>Actinomycetes</taxon>
        <taxon>Mycobacteriales</taxon>
        <taxon>Corynebacteriaceae</taxon>
        <taxon>Corynebacterium</taxon>
    </lineage>
</organism>
<dbReference type="Pfam" id="PF21997">
    <property type="entry name" value="DUF6928"/>
    <property type="match status" value="1"/>
</dbReference>
<dbReference type="STRING" id="1451189.CFAL_02590"/>
<reference evidence="2 3" key="1">
    <citation type="submission" date="2018-09" db="EMBL/GenBank/DDBJ databases">
        <title>Optimization and identification of Corynebacterium falsenii FN1-14 from fish paste.</title>
        <authorList>
            <person name="Daroonpunt R."/>
            <person name="Tanasupawat S."/>
        </authorList>
    </citation>
    <scope>NUCLEOTIDE SEQUENCE [LARGE SCALE GENOMIC DNA]</scope>
    <source>
        <strain evidence="2 3">FN1-14</strain>
    </source>
</reference>
<dbReference type="Proteomes" id="UP000285278">
    <property type="component" value="Unassembled WGS sequence"/>
</dbReference>
<name>A0A418Q5R2_9CORY</name>
<dbReference type="OrthoDB" id="4772769at2"/>
<dbReference type="AlphaFoldDB" id="A0A418Q5R2"/>
<accession>A0A418Q5R2</accession>
<feature type="compositionally biased region" description="Polar residues" evidence="1">
    <location>
        <begin position="226"/>
        <end position="239"/>
    </location>
</feature>
<gene>
    <name evidence="2" type="ORF">D3M95_08895</name>
</gene>
<proteinExistence type="predicted"/>
<dbReference type="RefSeq" id="WP_119665080.1">
    <property type="nucleotide sequence ID" value="NZ_QXJK01000010.1"/>
</dbReference>
<protein>
    <submittedName>
        <fullName evidence="2">Uncharacterized protein</fullName>
    </submittedName>
</protein>
<dbReference type="EMBL" id="QXJK01000010">
    <property type="protein sequence ID" value="RIX34003.1"/>
    <property type="molecule type" value="Genomic_DNA"/>
</dbReference>